<feature type="transmembrane region" description="Helical" evidence="1">
    <location>
        <begin position="374"/>
        <end position="395"/>
    </location>
</feature>
<evidence type="ECO:0000313" key="3">
    <source>
        <dbReference type="EMBL" id="MBW7473205.1"/>
    </source>
</evidence>
<evidence type="ECO:0000313" key="4">
    <source>
        <dbReference type="Proteomes" id="UP000812277"/>
    </source>
</evidence>
<gene>
    <name evidence="3" type="ORF">K0T92_00445</name>
</gene>
<evidence type="ECO:0008006" key="5">
    <source>
        <dbReference type="Google" id="ProtNLM"/>
    </source>
</evidence>
<dbReference type="RefSeq" id="WP_219870456.1">
    <property type="nucleotide sequence ID" value="NZ_JAHZIJ010000001.1"/>
</dbReference>
<dbReference type="Proteomes" id="UP000812277">
    <property type="component" value="Unassembled WGS sequence"/>
</dbReference>
<comment type="caution">
    <text evidence="3">The sequence shown here is derived from an EMBL/GenBank/DDBJ whole genome shotgun (WGS) entry which is preliminary data.</text>
</comment>
<keyword evidence="4" id="KW-1185">Reference proteome</keyword>
<sequence>MKPYIRNMAQKLALLSLAFWLTLLLVLPAGTAAAETEAGIEIQSSAGYQGEMKEGRWFPAYFTLTNRTGRELSGELVVSVQSNWNGQKMDYSVKADLPIDTPISLSLAIPSSQLGERNNLVRFFEGSAENGKTVKLLGNHFLSGTISQSNMIGIVARDPDTLNFMPTLNQKGYSIKTVNVDPGKLPYDSLQLDTLDALLLNDISGASLSEAQGDAITQWVKEGGMLILSGGAGYEKTASPFQSIAPVAVQGTTTLNIGDELTPYIGSKKLPLNEPLTVSAATLAEGEVLLEEKGVILAAKRSLGLGEVLYVAFDPALEPMSSWGGSAALWAKLMGSQLQSFQPGGMIHSNMGYGPYWDFQNAVNKFPSIKSPHFMTLLYLFLIYIFVAAPLLFLLLKRLDRREWAWWIIPSIAIICSVAVFFVGASDKSKTLAHTVRVVALSGAGDGVQFGASSVFVPTGGDVRVTFNTPQALMPYQSDNGFGGGISQLEDDSLQVATRKDQETDIRWNDVSYWSTRGTYMDNAAVADTGQLETAFEESDKGTVLLVTNKLRTDLTDVHLIWNGQVVKIGELAIGQSGRALIPASAAGNPQSYLDFGGMIFPYPNSTQDDRQRERILTNAYSSTLLNAGQSNGRNELTVVGYSKDTEPALQVNGANVKSDRVTLWAQKVALDIVQGNKVRIPTGMLVPSMESTTMKGMESRPDGRVVVAQGEVVISYLLPSIDKVQYDLLQVQQPLLNANLAGMTLSIWNEKQGKWLAMTGNAMSWELKAPQQFITKDRTVRMKIDVLDENQYETMFPQIGLEGKVTH</sequence>
<feature type="chain" id="PRO_5045562539" description="Glutamine amidotransferase domain-containing protein" evidence="2">
    <location>
        <begin position="35"/>
        <end position="808"/>
    </location>
</feature>
<organism evidence="3 4">
    <name type="scientific">Paenibacillus oenotherae</name>
    <dbReference type="NCBI Taxonomy" id="1435645"/>
    <lineage>
        <taxon>Bacteria</taxon>
        <taxon>Bacillati</taxon>
        <taxon>Bacillota</taxon>
        <taxon>Bacilli</taxon>
        <taxon>Bacillales</taxon>
        <taxon>Paenibacillaceae</taxon>
        <taxon>Paenibacillus</taxon>
    </lineage>
</organism>
<feature type="transmembrane region" description="Helical" evidence="1">
    <location>
        <begin position="404"/>
        <end position="425"/>
    </location>
</feature>
<keyword evidence="1" id="KW-0812">Transmembrane</keyword>
<evidence type="ECO:0000256" key="2">
    <source>
        <dbReference type="SAM" id="SignalP"/>
    </source>
</evidence>
<accession>A0ABS7D042</accession>
<dbReference type="Gene3D" id="3.40.50.880">
    <property type="match status" value="1"/>
</dbReference>
<keyword evidence="1" id="KW-1133">Transmembrane helix</keyword>
<dbReference type="InterPro" id="IPR029062">
    <property type="entry name" value="Class_I_gatase-like"/>
</dbReference>
<reference evidence="3 4" key="1">
    <citation type="submission" date="2021-07" db="EMBL/GenBank/DDBJ databases">
        <title>Paenibacillus radiodurans sp. nov., isolated from the southeastern edge of Tengger Desert.</title>
        <authorList>
            <person name="Zhang G."/>
        </authorList>
    </citation>
    <scope>NUCLEOTIDE SEQUENCE [LARGE SCALE GENOMIC DNA]</scope>
    <source>
        <strain evidence="3 4">DT7-4</strain>
    </source>
</reference>
<keyword evidence="1" id="KW-0472">Membrane</keyword>
<proteinExistence type="predicted"/>
<name>A0ABS7D042_9BACL</name>
<evidence type="ECO:0000256" key="1">
    <source>
        <dbReference type="SAM" id="Phobius"/>
    </source>
</evidence>
<protein>
    <recommendedName>
        <fullName evidence="5">Glutamine amidotransferase domain-containing protein</fullName>
    </recommendedName>
</protein>
<dbReference type="SUPFAM" id="SSF52317">
    <property type="entry name" value="Class I glutamine amidotransferase-like"/>
    <property type="match status" value="1"/>
</dbReference>
<dbReference type="EMBL" id="JAHZIJ010000001">
    <property type="protein sequence ID" value="MBW7473205.1"/>
    <property type="molecule type" value="Genomic_DNA"/>
</dbReference>
<feature type="signal peptide" evidence="2">
    <location>
        <begin position="1"/>
        <end position="34"/>
    </location>
</feature>
<keyword evidence="2" id="KW-0732">Signal</keyword>